<keyword evidence="2" id="KW-1015">Disulfide bond</keyword>
<dbReference type="PROSITE" id="PS50041">
    <property type="entry name" value="C_TYPE_LECTIN_2"/>
    <property type="match status" value="1"/>
</dbReference>
<dbReference type="GO" id="GO:0009986">
    <property type="term" value="C:cell surface"/>
    <property type="evidence" value="ECO:0007669"/>
    <property type="project" value="TreeGrafter"/>
</dbReference>
<evidence type="ECO:0000256" key="2">
    <source>
        <dbReference type="ARBA" id="ARBA00023157"/>
    </source>
</evidence>
<dbReference type="PANTHER" id="PTHR46784:SF1">
    <property type="entry name" value="KILLER CELL LECTIN-LIKE RECEPTOR SUBFAMILY B MEMBER 1"/>
    <property type="match status" value="1"/>
</dbReference>
<proteinExistence type="predicted"/>
<dbReference type="Proteomes" id="UP000584880">
    <property type="component" value="Unassembled WGS sequence"/>
</dbReference>
<gene>
    <name evidence="4" type="primary">Klrb1b_0</name>
    <name evidence="4" type="ORF">PTIVIO_R15846</name>
</gene>
<feature type="non-terminal residue" evidence="4">
    <location>
        <position position="1"/>
    </location>
</feature>
<protein>
    <submittedName>
        <fullName evidence="4">KRBBA protein</fullName>
    </submittedName>
</protein>
<reference evidence="4 5" key="1">
    <citation type="submission" date="2019-09" db="EMBL/GenBank/DDBJ databases">
        <title>Bird 10,000 Genomes (B10K) Project - Family phase.</title>
        <authorList>
            <person name="Zhang G."/>
        </authorList>
    </citation>
    <scope>NUCLEOTIDE SEQUENCE [LARGE SCALE GENOMIC DNA]</scope>
    <source>
        <strain evidence="4">B10K-DU-012-10</strain>
        <tissue evidence="4">Blood</tissue>
    </source>
</reference>
<feature type="domain" description="C-type lectin" evidence="3">
    <location>
        <begin position="1"/>
        <end position="92"/>
    </location>
</feature>
<accession>A0A7K6CB33</accession>
<comment type="caution">
    <text evidence="4">The sequence shown here is derived from an EMBL/GenBank/DDBJ whole genome shotgun (WGS) entry which is preliminary data.</text>
</comment>
<dbReference type="GO" id="GO:0038023">
    <property type="term" value="F:signaling receptor activity"/>
    <property type="evidence" value="ECO:0007669"/>
    <property type="project" value="TreeGrafter"/>
</dbReference>
<dbReference type="GO" id="GO:0005886">
    <property type="term" value="C:plasma membrane"/>
    <property type="evidence" value="ECO:0007669"/>
    <property type="project" value="TreeGrafter"/>
</dbReference>
<organism evidence="4 5">
    <name type="scientific">Ptilonorhynchus violaceus</name>
    <name type="common">Satin bowerbird</name>
    <name type="synonym">Pyrrhocorax violaceus</name>
    <dbReference type="NCBI Taxonomy" id="28724"/>
    <lineage>
        <taxon>Eukaryota</taxon>
        <taxon>Metazoa</taxon>
        <taxon>Chordata</taxon>
        <taxon>Craniata</taxon>
        <taxon>Vertebrata</taxon>
        <taxon>Euteleostomi</taxon>
        <taxon>Archelosauria</taxon>
        <taxon>Archosauria</taxon>
        <taxon>Dinosauria</taxon>
        <taxon>Saurischia</taxon>
        <taxon>Theropoda</taxon>
        <taxon>Coelurosauria</taxon>
        <taxon>Aves</taxon>
        <taxon>Neognathae</taxon>
        <taxon>Neoaves</taxon>
        <taxon>Telluraves</taxon>
        <taxon>Australaves</taxon>
        <taxon>Passeriformes</taxon>
        <taxon>Ptilonorhynchidae</taxon>
        <taxon>Ptilonorhynchus</taxon>
    </lineage>
</organism>
<keyword evidence="1" id="KW-1133">Transmembrane helix</keyword>
<evidence type="ECO:0000256" key="1">
    <source>
        <dbReference type="ARBA" id="ARBA00022989"/>
    </source>
</evidence>
<feature type="non-terminal residue" evidence="4">
    <location>
        <position position="96"/>
    </location>
</feature>
<dbReference type="AlphaFoldDB" id="A0A7K6CB33"/>
<keyword evidence="1" id="KW-0472">Membrane</keyword>
<dbReference type="GO" id="GO:0042269">
    <property type="term" value="P:regulation of natural killer cell mediated cytotoxicity"/>
    <property type="evidence" value="ECO:0007669"/>
    <property type="project" value="TreeGrafter"/>
</dbReference>
<dbReference type="InterPro" id="IPR016187">
    <property type="entry name" value="CTDL_fold"/>
</dbReference>
<dbReference type="Gene3D" id="3.10.100.10">
    <property type="entry name" value="Mannose-Binding Protein A, subunit A"/>
    <property type="match status" value="1"/>
</dbReference>
<dbReference type="InterPro" id="IPR016186">
    <property type="entry name" value="C-type_lectin-like/link_sf"/>
</dbReference>
<evidence type="ECO:0000313" key="4">
    <source>
        <dbReference type="EMBL" id="NWV11040.1"/>
    </source>
</evidence>
<evidence type="ECO:0000313" key="5">
    <source>
        <dbReference type="Proteomes" id="UP000584880"/>
    </source>
</evidence>
<name>A0A7K6CB33_PTIVI</name>
<dbReference type="EMBL" id="VZRJ01009313">
    <property type="protein sequence ID" value="NWV11040.1"/>
    <property type="molecule type" value="Genomic_DNA"/>
</dbReference>
<sequence>EDCGNRGATLLLPWDEDELEIHNETVKKPTQPFWIRLWVPAVGTGWTWVNGSRLDQDRFQLDLGERPGVCGIIKGNSIIADNCTSELQWICEREGT</sequence>
<evidence type="ECO:0000259" key="3">
    <source>
        <dbReference type="PROSITE" id="PS50041"/>
    </source>
</evidence>
<keyword evidence="5" id="KW-1185">Reference proteome</keyword>
<dbReference type="InterPro" id="IPR051527">
    <property type="entry name" value="KLR_subfamily_B"/>
</dbReference>
<dbReference type="PANTHER" id="PTHR46784">
    <property type="entry name" value="KILLER CELL LECTIN-LIKE RECEPTOR SUBFAMILY B MEMBER 1"/>
    <property type="match status" value="1"/>
</dbReference>
<dbReference type="InterPro" id="IPR001304">
    <property type="entry name" value="C-type_lectin-like"/>
</dbReference>
<dbReference type="SUPFAM" id="SSF56436">
    <property type="entry name" value="C-type lectin-like"/>
    <property type="match status" value="1"/>
</dbReference>
<dbReference type="Pfam" id="PF00059">
    <property type="entry name" value="Lectin_C"/>
    <property type="match status" value="1"/>
</dbReference>
<keyword evidence="1" id="KW-0812">Transmembrane</keyword>